<dbReference type="RefSeq" id="WP_130535596.1">
    <property type="nucleotide sequence ID" value="NZ_SHMG01000012.1"/>
</dbReference>
<feature type="signal peptide" evidence="2">
    <location>
        <begin position="1"/>
        <end position="19"/>
    </location>
</feature>
<protein>
    <recommendedName>
        <fullName evidence="5">Lipoprotein</fullName>
    </recommendedName>
</protein>
<dbReference type="OrthoDB" id="6853546at2"/>
<dbReference type="Proteomes" id="UP000294164">
    <property type="component" value="Unassembled WGS sequence"/>
</dbReference>
<keyword evidence="2" id="KW-0732">Signal</keyword>
<comment type="caution">
    <text evidence="3">The sequence shown here is derived from an EMBL/GenBank/DDBJ whole genome shotgun (WGS) entry which is preliminary data.</text>
</comment>
<evidence type="ECO:0000313" key="3">
    <source>
        <dbReference type="EMBL" id="TAA38562.1"/>
    </source>
</evidence>
<proteinExistence type="predicted"/>
<name>A0A4Q8M221_9GAMM</name>
<feature type="chain" id="PRO_5020958849" description="Lipoprotein" evidence="2">
    <location>
        <begin position="20"/>
        <end position="221"/>
    </location>
</feature>
<evidence type="ECO:0000256" key="1">
    <source>
        <dbReference type="SAM" id="MobiDB-lite"/>
    </source>
</evidence>
<feature type="compositionally biased region" description="Polar residues" evidence="1">
    <location>
        <begin position="24"/>
        <end position="38"/>
    </location>
</feature>
<gene>
    <name evidence="3" type="ORF">EA655_16910</name>
</gene>
<organism evidence="3 4">
    <name type="scientific">Pseudoxanthomonas winnipegensis</name>
    <dbReference type="NCBI Taxonomy" id="2480810"/>
    <lineage>
        <taxon>Bacteria</taxon>
        <taxon>Pseudomonadati</taxon>
        <taxon>Pseudomonadota</taxon>
        <taxon>Gammaproteobacteria</taxon>
        <taxon>Lysobacterales</taxon>
        <taxon>Lysobacteraceae</taxon>
        <taxon>Pseudoxanthomonas</taxon>
    </lineage>
</organism>
<dbReference type="EMBL" id="SHMG01000012">
    <property type="protein sequence ID" value="TAA38562.1"/>
    <property type="molecule type" value="Genomic_DNA"/>
</dbReference>
<evidence type="ECO:0008006" key="5">
    <source>
        <dbReference type="Google" id="ProtNLM"/>
    </source>
</evidence>
<dbReference type="PROSITE" id="PS51257">
    <property type="entry name" value="PROKAR_LIPOPROTEIN"/>
    <property type="match status" value="1"/>
</dbReference>
<sequence length="221" mass="24357">MTRTQPRLFAAPALLFALAACSPSDSRTDMNAVTSSTAEHGGAIASARNPAPKDAYRITMTIKDAPGPFAWMKALAQYDVVNKECLSPPKDNPGGRTAPVPTDDVEIPLQKISETEYVGTVYADQMLDQDYTGRGVCHWKLIQFRVHMKATGADAETLFIPSIQDDKLIPAKTEVVYFNKIVYPRANMDEYVDTGEADRSRFNETIGEEDLFTVTFSPAKE</sequence>
<reference evidence="3 4" key="1">
    <citation type="submission" date="2019-02" db="EMBL/GenBank/DDBJ databases">
        <title>WGS of Pseudoxanthomonas species novum from clinical isolates.</title>
        <authorList>
            <person name="Bernier A.-M."/>
            <person name="Bernard K."/>
            <person name="Vachon A."/>
        </authorList>
    </citation>
    <scope>NUCLEOTIDE SEQUENCE [LARGE SCALE GENOMIC DNA]</scope>
    <source>
        <strain evidence="3 4">NML130969</strain>
    </source>
</reference>
<evidence type="ECO:0000313" key="4">
    <source>
        <dbReference type="Proteomes" id="UP000294164"/>
    </source>
</evidence>
<feature type="region of interest" description="Disordered" evidence="1">
    <location>
        <begin position="24"/>
        <end position="48"/>
    </location>
</feature>
<dbReference type="AlphaFoldDB" id="A0A4Q8M221"/>
<evidence type="ECO:0000256" key="2">
    <source>
        <dbReference type="SAM" id="SignalP"/>
    </source>
</evidence>
<accession>A0A4Q8M221</accession>